<protein>
    <submittedName>
        <fullName evidence="1">DUF4625 domain-containing protein</fullName>
    </submittedName>
</protein>
<gene>
    <name evidence="1" type="ORF">F0145_16120</name>
</gene>
<accession>A0A5M6DE18</accession>
<proteinExistence type="predicted"/>
<dbReference type="Proteomes" id="UP000323426">
    <property type="component" value="Unassembled WGS sequence"/>
</dbReference>
<reference evidence="1 2" key="1">
    <citation type="submission" date="2019-09" db="EMBL/GenBank/DDBJ databases">
        <title>Genome sequence and assembly of Adhaeribacter sp.</title>
        <authorList>
            <person name="Chhetri G."/>
        </authorList>
    </citation>
    <scope>NUCLEOTIDE SEQUENCE [LARGE SCALE GENOMIC DNA]</scope>
    <source>
        <strain evidence="1 2">DK36</strain>
    </source>
</reference>
<dbReference type="RefSeq" id="WP_150089773.1">
    <property type="nucleotide sequence ID" value="NZ_VWSF01000013.1"/>
</dbReference>
<dbReference type="Gene3D" id="2.60.40.10">
    <property type="entry name" value="Immunoglobulins"/>
    <property type="match status" value="1"/>
</dbReference>
<sequence>MRYTKFAFIALVAVFTGCEEYFEKKDSEPDGSKPYIAISAPANNSVFSSTQAIKIESVISDKDKVKELEVQIVQLGEAGSAQDKSSNADNSNAKALWSFKEFPKTNPVVVDTAFAAATLPAGNYLLTLNTIDGRTNVGIKEVHFTVK</sequence>
<comment type="caution">
    <text evidence="1">The sequence shown here is derived from an EMBL/GenBank/DDBJ whole genome shotgun (WGS) entry which is preliminary data.</text>
</comment>
<dbReference type="PROSITE" id="PS51257">
    <property type="entry name" value="PROKAR_LIPOPROTEIN"/>
    <property type="match status" value="1"/>
</dbReference>
<name>A0A5M6DE18_9BACT</name>
<evidence type="ECO:0000313" key="2">
    <source>
        <dbReference type="Proteomes" id="UP000323426"/>
    </source>
</evidence>
<dbReference type="EMBL" id="VWSF01000013">
    <property type="protein sequence ID" value="KAA5543445.1"/>
    <property type="molecule type" value="Genomic_DNA"/>
</dbReference>
<dbReference type="InterPro" id="IPR013783">
    <property type="entry name" value="Ig-like_fold"/>
</dbReference>
<dbReference type="AlphaFoldDB" id="A0A5M6DE18"/>
<keyword evidence="2" id="KW-1185">Reference proteome</keyword>
<evidence type="ECO:0000313" key="1">
    <source>
        <dbReference type="EMBL" id="KAA5543445.1"/>
    </source>
</evidence>
<organism evidence="1 2">
    <name type="scientific">Adhaeribacter rhizoryzae</name>
    <dbReference type="NCBI Taxonomy" id="2607907"/>
    <lineage>
        <taxon>Bacteria</taxon>
        <taxon>Pseudomonadati</taxon>
        <taxon>Bacteroidota</taxon>
        <taxon>Cytophagia</taxon>
        <taxon>Cytophagales</taxon>
        <taxon>Hymenobacteraceae</taxon>
        <taxon>Adhaeribacter</taxon>
    </lineage>
</organism>